<evidence type="ECO:0000256" key="1">
    <source>
        <dbReference type="ARBA" id="ARBA00004141"/>
    </source>
</evidence>
<evidence type="ECO:0000256" key="17">
    <source>
        <dbReference type="SAM" id="Phobius"/>
    </source>
</evidence>
<comment type="catalytic activity">
    <reaction evidence="15">
        <text>[GlcNAc-(1-&gt;4)-Mur2Ac(oyl-L-Ala-gamma-D-Glu-L-Lys-D-Ala-D-Ala)](n)-di-trans,octa-cis-undecaprenyl diphosphate + beta-D-GlcNAc-(1-&gt;4)-Mur2Ac(oyl-L-Ala-gamma-D-Glu-L-Lys-D-Ala-D-Ala)-di-trans,octa-cis-undecaprenyl diphosphate = [GlcNAc-(1-&gt;4)-Mur2Ac(oyl-L-Ala-gamma-D-Glu-L-Lys-D-Ala-D-Ala)](n+1)-di-trans,octa-cis-undecaprenyl diphosphate + di-trans,octa-cis-undecaprenyl diphosphate + H(+)</text>
        <dbReference type="Rhea" id="RHEA:23708"/>
        <dbReference type="Rhea" id="RHEA-COMP:9602"/>
        <dbReference type="Rhea" id="RHEA-COMP:9603"/>
        <dbReference type="ChEBI" id="CHEBI:15378"/>
        <dbReference type="ChEBI" id="CHEBI:58405"/>
        <dbReference type="ChEBI" id="CHEBI:60033"/>
        <dbReference type="ChEBI" id="CHEBI:78435"/>
        <dbReference type="EC" id="2.4.99.28"/>
    </reaction>
</comment>
<dbReference type="GO" id="GO:0008955">
    <property type="term" value="F:peptidoglycan glycosyltransferase activity"/>
    <property type="evidence" value="ECO:0007669"/>
    <property type="project" value="UniProtKB-EC"/>
</dbReference>
<evidence type="ECO:0000256" key="13">
    <source>
        <dbReference type="ARBA" id="ARBA00041418"/>
    </source>
</evidence>
<comment type="subcellular location">
    <subcellularLocation>
        <location evidence="1">Membrane</location>
        <topology evidence="1">Multi-pass membrane protein</topology>
    </subcellularLocation>
</comment>
<dbReference type="GO" id="GO:0009252">
    <property type="term" value="P:peptidoglycan biosynthetic process"/>
    <property type="evidence" value="ECO:0007669"/>
    <property type="project" value="UniProtKB-KW"/>
</dbReference>
<comment type="similarity">
    <text evidence="11">Belongs to the SEDS family. FtsW subfamily.</text>
</comment>
<dbReference type="GO" id="GO:0015648">
    <property type="term" value="F:lipid-linked peptidoglycan transporter activity"/>
    <property type="evidence" value="ECO:0007669"/>
    <property type="project" value="TreeGrafter"/>
</dbReference>
<feature type="transmembrane region" description="Helical" evidence="17">
    <location>
        <begin position="360"/>
        <end position="378"/>
    </location>
</feature>
<evidence type="ECO:0000256" key="2">
    <source>
        <dbReference type="ARBA" id="ARBA00022676"/>
    </source>
</evidence>
<accession>A0A7G9GEC1</accession>
<keyword evidence="5" id="KW-0133">Cell shape</keyword>
<feature type="transmembrane region" description="Helical" evidence="17">
    <location>
        <begin position="21"/>
        <end position="42"/>
    </location>
</feature>
<dbReference type="AlphaFoldDB" id="A0A7G9GEC1"/>
<name>A0A7G9GEC1_9FIRM</name>
<dbReference type="PANTHER" id="PTHR30474:SF2">
    <property type="entry name" value="PEPTIDOGLYCAN GLYCOSYLTRANSFERASE FTSW-RELATED"/>
    <property type="match status" value="1"/>
</dbReference>
<feature type="transmembrane region" description="Helical" evidence="17">
    <location>
        <begin position="81"/>
        <end position="100"/>
    </location>
</feature>
<evidence type="ECO:0000256" key="11">
    <source>
        <dbReference type="ARBA" id="ARBA00038053"/>
    </source>
</evidence>
<evidence type="ECO:0000256" key="8">
    <source>
        <dbReference type="ARBA" id="ARBA00023136"/>
    </source>
</evidence>
<evidence type="ECO:0000256" key="16">
    <source>
        <dbReference type="ARBA" id="ARBA00049966"/>
    </source>
</evidence>
<dbReference type="GO" id="GO:0008360">
    <property type="term" value="P:regulation of cell shape"/>
    <property type="evidence" value="ECO:0007669"/>
    <property type="project" value="UniProtKB-KW"/>
</dbReference>
<proteinExistence type="inferred from homology"/>
<dbReference type="EMBL" id="CP060635">
    <property type="protein sequence ID" value="QNM09153.1"/>
    <property type="molecule type" value="Genomic_DNA"/>
</dbReference>
<dbReference type="GO" id="GO:0032153">
    <property type="term" value="C:cell division site"/>
    <property type="evidence" value="ECO:0007669"/>
    <property type="project" value="TreeGrafter"/>
</dbReference>
<dbReference type="PANTHER" id="PTHR30474">
    <property type="entry name" value="CELL CYCLE PROTEIN"/>
    <property type="match status" value="1"/>
</dbReference>
<keyword evidence="7 17" id="KW-1133">Transmembrane helix</keyword>
<feature type="transmembrane region" description="Helical" evidence="17">
    <location>
        <begin position="282"/>
        <end position="308"/>
    </location>
</feature>
<comment type="function">
    <text evidence="16">Peptidoglycan polymerase that is essential for cell division.</text>
</comment>
<keyword evidence="8 17" id="KW-0472">Membrane</keyword>
<keyword evidence="4 17" id="KW-0812">Transmembrane</keyword>
<organism evidence="18 19">
    <name type="scientific">Wansuia hejianensis</name>
    <dbReference type="NCBI Taxonomy" id="2763667"/>
    <lineage>
        <taxon>Bacteria</taxon>
        <taxon>Bacillati</taxon>
        <taxon>Bacillota</taxon>
        <taxon>Clostridia</taxon>
        <taxon>Lachnospirales</taxon>
        <taxon>Lachnospiraceae</taxon>
        <taxon>Wansuia</taxon>
    </lineage>
</organism>
<evidence type="ECO:0000256" key="6">
    <source>
        <dbReference type="ARBA" id="ARBA00022984"/>
    </source>
</evidence>
<keyword evidence="3" id="KW-0808">Transferase</keyword>
<feature type="transmembrane region" description="Helical" evidence="17">
    <location>
        <begin position="153"/>
        <end position="170"/>
    </location>
</feature>
<feature type="transmembrane region" description="Helical" evidence="17">
    <location>
        <begin position="120"/>
        <end position="141"/>
    </location>
</feature>
<evidence type="ECO:0000313" key="19">
    <source>
        <dbReference type="Proteomes" id="UP000515860"/>
    </source>
</evidence>
<keyword evidence="6" id="KW-0573">Peptidoglycan synthesis</keyword>
<keyword evidence="18" id="KW-0131">Cell cycle</keyword>
<evidence type="ECO:0000256" key="12">
    <source>
        <dbReference type="ARBA" id="ARBA00041185"/>
    </source>
</evidence>
<evidence type="ECO:0000256" key="3">
    <source>
        <dbReference type="ARBA" id="ARBA00022679"/>
    </source>
</evidence>
<keyword evidence="2" id="KW-0328">Glycosyltransferase</keyword>
<evidence type="ECO:0000256" key="5">
    <source>
        <dbReference type="ARBA" id="ARBA00022960"/>
    </source>
</evidence>
<feature type="transmembrane region" description="Helical" evidence="17">
    <location>
        <begin position="320"/>
        <end position="348"/>
    </location>
</feature>
<evidence type="ECO:0000256" key="14">
    <source>
        <dbReference type="ARBA" id="ARBA00044770"/>
    </source>
</evidence>
<dbReference type="Proteomes" id="UP000515860">
    <property type="component" value="Chromosome"/>
</dbReference>
<keyword evidence="19" id="KW-1185">Reference proteome</keyword>
<feature type="transmembrane region" description="Helical" evidence="17">
    <location>
        <begin position="54"/>
        <end position="74"/>
    </location>
</feature>
<dbReference type="KEGG" id="whj:H9Q79_02340"/>
<evidence type="ECO:0000256" key="4">
    <source>
        <dbReference type="ARBA" id="ARBA00022692"/>
    </source>
</evidence>
<keyword evidence="18" id="KW-0132">Cell division</keyword>
<dbReference type="GO" id="GO:0051301">
    <property type="term" value="P:cell division"/>
    <property type="evidence" value="ECO:0007669"/>
    <property type="project" value="UniProtKB-KW"/>
</dbReference>
<feature type="transmembrane region" description="Helical" evidence="17">
    <location>
        <begin position="198"/>
        <end position="217"/>
    </location>
</feature>
<gene>
    <name evidence="18" type="ORF">H9Q79_02340</name>
</gene>
<evidence type="ECO:0000256" key="10">
    <source>
        <dbReference type="ARBA" id="ARBA00033270"/>
    </source>
</evidence>
<dbReference type="EC" id="2.4.99.28" evidence="14"/>
<evidence type="ECO:0000256" key="15">
    <source>
        <dbReference type="ARBA" id="ARBA00049902"/>
    </source>
</evidence>
<dbReference type="GO" id="GO:0005886">
    <property type="term" value="C:plasma membrane"/>
    <property type="evidence" value="ECO:0007669"/>
    <property type="project" value="TreeGrafter"/>
</dbReference>
<sequence>MQNRSAGKRRRERRKADFYDYNLLAVVIILICFGLVMLYSASSYEAATKLGDDMYYFRRQALISLGSVAVALLISRMDYHLFLKWSPYLFGLSLVLMAMVKYTSFGVEAGGAKRWLKLGIQFQPSEIAKIAVILFLSYIILKMGKQVNSKKAVIFLLFLGGVQAVGAYYFTENLSTALIILGISCVMIFLAHPKTRPFLIAVVVIALIVAAGIFYLSQNMDGSSHFRIRRVLAWLDPEKYSAMGGYQVLQGLYAIGSGGFFGKGLGNSTQKLATIPEAQNDMIFSIICEELGLFGAILVLLLFGYLLYRLFFIAQNAPDLYGTLMVSGIFVHISLQVILNICVVLNVIPTTGVTLPFVSYGGTSVLFLMAEIGIALSVSRRIRFQDEVSPQKNGENILTNHG</sequence>
<feature type="transmembrane region" description="Helical" evidence="17">
    <location>
        <begin position="176"/>
        <end position="191"/>
    </location>
</feature>
<evidence type="ECO:0000256" key="9">
    <source>
        <dbReference type="ARBA" id="ARBA00032370"/>
    </source>
</evidence>
<dbReference type="Pfam" id="PF01098">
    <property type="entry name" value="FTSW_RODA_SPOVE"/>
    <property type="match status" value="1"/>
</dbReference>
<evidence type="ECO:0000256" key="7">
    <source>
        <dbReference type="ARBA" id="ARBA00022989"/>
    </source>
</evidence>
<protein>
    <recommendedName>
        <fullName evidence="12">Probable peptidoglycan glycosyltransferase FtsW</fullName>
        <ecNumber evidence="14">2.4.99.28</ecNumber>
    </recommendedName>
    <alternativeName>
        <fullName evidence="13">Cell division protein FtsW</fullName>
    </alternativeName>
    <alternativeName>
        <fullName evidence="10">Cell wall polymerase</fullName>
    </alternativeName>
    <alternativeName>
        <fullName evidence="9">Peptidoglycan polymerase</fullName>
    </alternativeName>
</protein>
<reference evidence="18 19" key="1">
    <citation type="submission" date="2020-08" db="EMBL/GenBank/DDBJ databases">
        <authorList>
            <person name="Liu C."/>
            <person name="Sun Q."/>
        </authorList>
    </citation>
    <scope>NUCLEOTIDE SEQUENCE [LARGE SCALE GENOMIC DNA]</scope>
    <source>
        <strain evidence="18 19">NSJ-29</strain>
    </source>
</reference>
<evidence type="ECO:0000313" key="18">
    <source>
        <dbReference type="EMBL" id="QNM09153.1"/>
    </source>
</evidence>
<dbReference type="InterPro" id="IPR001182">
    <property type="entry name" value="FtsW/RodA"/>
</dbReference>
<dbReference type="RefSeq" id="WP_118642520.1">
    <property type="nucleotide sequence ID" value="NZ_CP060635.1"/>
</dbReference>